<gene>
    <name evidence="7" type="ORF">Daus18300_010820</name>
</gene>
<dbReference type="SUPFAM" id="SSF51905">
    <property type="entry name" value="FAD/NAD(P)-binding domain"/>
    <property type="match status" value="1"/>
</dbReference>
<keyword evidence="5" id="KW-0472">Membrane</keyword>
<evidence type="ECO:0000256" key="1">
    <source>
        <dbReference type="ARBA" id="ARBA00007992"/>
    </source>
</evidence>
<keyword evidence="5" id="KW-0812">Transmembrane</keyword>
<evidence type="ECO:0000259" key="6">
    <source>
        <dbReference type="Pfam" id="PF01494"/>
    </source>
</evidence>
<dbReference type="InterPro" id="IPR051104">
    <property type="entry name" value="FAD_monoxygenase"/>
</dbReference>
<protein>
    <recommendedName>
        <fullName evidence="6">FAD-binding domain-containing protein</fullName>
    </recommendedName>
</protein>
<dbReference type="EMBL" id="JAWRVE010000123">
    <property type="protein sequence ID" value="KAL1856335.1"/>
    <property type="molecule type" value="Genomic_DNA"/>
</dbReference>
<feature type="domain" description="FAD-binding" evidence="6">
    <location>
        <begin position="148"/>
        <end position="382"/>
    </location>
</feature>
<keyword evidence="5" id="KW-1133">Transmembrane helix</keyword>
<comment type="similarity">
    <text evidence="1">Belongs to the paxM FAD-dependent monooxygenase family.</text>
</comment>
<comment type="caution">
    <text evidence="7">The sequence shown here is derived from an EMBL/GenBank/DDBJ whole genome shotgun (WGS) entry which is preliminary data.</text>
</comment>
<reference evidence="7 8" key="1">
    <citation type="journal article" date="2024" name="IMA Fungus">
        <title>IMA Genome - F19 : A genome assembly and annotation guide to empower mycologists, including annotated draft genome sequences of Ceratocystis pirilliformis, Diaporthe australafricana, Fusarium ophioides, Paecilomyces lecythidis, and Sporothrix stenoceras.</title>
        <authorList>
            <person name="Aylward J."/>
            <person name="Wilson A.M."/>
            <person name="Visagie C.M."/>
            <person name="Spraker J."/>
            <person name="Barnes I."/>
            <person name="Buitendag C."/>
            <person name="Ceriani C."/>
            <person name="Del Mar Angel L."/>
            <person name="du Plessis D."/>
            <person name="Fuchs T."/>
            <person name="Gasser K."/>
            <person name="Kramer D."/>
            <person name="Li W."/>
            <person name="Munsamy K."/>
            <person name="Piso A."/>
            <person name="Price J.L."/>
            <person name="Sonnekus B."/>
            <person name="Thomas C."/>
            <person name="van der Nest A."/>
            <person name="van Dijk A."/>
            <person name="van Heerden A."/>
            <person name="van Vuuren N."/>
            <person name="Yilmaz N."/>
            <person name="Duong T.A."/>
            <person name="van der Merwe N.A."/>
            <person name="Wingfield M.J."/>
            <person name="Wingfield B.D."/>
        </authorList>
    </citation>
    <scope>NUCLEOTIDE SEQUENCE [LARGE SCALE GENOMIC DNA]</scope>
    <source>
        <strain evidence="7 8">CMW 18300</strain>
    </source>
</reference>
<evidence type="ECO:0000256" key="3">
    <source>
        <dbReference type="ARBA" id="ARBA00022827"/>
    </source>
</evidence>
<evidence type="ECO:0000256" key="2">
    <source>
        <dbReference type="ARBA" id="ARBA00022630"/>
    </source>
</evidence>
<keyword evidence="8" id="KW-1185">Reference proteome</keyword>
<dbReference type="InterPro" id="IPR002938">
    <property type="entry name" value="FAD-bd"/>
</dbReference>
<evidence type="ECO:0000313" key="7">
    <source>
        <dbReference type="EMBL" id="KAL1856335.1"/>
    </source>
</evidence>
<accession>A0ABR3W989</accession>
<sequence>MSPSTSQKPLKVAIVGGGIGGVSLGIGLAARNVPFHIYESAPSFGEIGAGVTFGPNVIRAIHGLSPDMLRAYAKHVTTNEPPDMADSFLTFRRGWLPDGEDEAWTPAEIFNLVGKVQEIDGMTFPVRCCVHRAKLLDELVGLLPEGSASFNKAFVSFKDNGSGMEDGVSLTFEDGSSATASTIVACDGIKSTTRKLLHGPEAGPEYSGNFGYRAMAPREDYERVMGRELAATGNLFLYPSGYTIAYPVEHGSALNIFATCTRSEGVWKDKEWRVLSKEGELVQACQDVHPGIVKLLLEHGNGETWAMFHSPHDRPYYRGRVGLLGDAAHATTPHMGAGAGMAIEDAYILSGLLGSVRASTDIESVFQAYDTARRARTQDIIRLSKDNVPRYMAISTAEGSDLSRFRDEFQETYRRLFDFDLDQSLRNAVLKL</sequence>
<dbReference type="PRINTS" id="PR00420">
    <property type="entry name" value="RNGMNOXGNASE"/>
</dbReference>
<evidence type="ECO:0000256" key="5">
    <source>
        <dbReference type="SAM" id="Phobius"/>
    </source>
</evidence>
<evidence type="ECO:0000256" key="4">
    <source>
        <dbReference type="ARBA" id="ARBA00023002"/>
    </source>
</evidence>
<keyword evidence="4" id="KW-0560">Oxidoreductase</keyword>
<dbReference type="PANTHER" id="PTHR46720">
    <property type="entry name" value="HYDROXYLASE, PUTATIVE (AFU_ORTHOLOGUE AFUA_3G01460)-RELATED"/>
    <property type="match status" value="1"/>
</dbReference>
<evidence type="ECO:0000313" key="8">
    <source>
        <dbReference type="Proteomes" id="UP001583177"/>
    </source>
</evidence>
<dbReference type="PANTHER" id="PTHR46720:SF3">
    <property type="entry name" value="FAD-BINDING DOMAIN-CONTAINING PROTEIN-RELATED"/>
    <property type="match status" value="1"/>
</dbReference>
<proteinExistence type="inferred from homology"/>
<name>A0ABR3W989_9PEZI</name>
<keyword evidence="2" id="KW-0285">Flavoprotein</keyword>
<dbReference type="Pfam" id="PF01494">
    <property type="entry name" value="FAD_binding_3"/>
    <property type="match status" value="1"/>
</dbReference>
<organism evidence="7 8">
    <name type="scientific">Diaporthe australafricana</name>
    <dbReference type="NCBI Taxonomy" id="127596"/>
    <lineage>
        <taxon>Eukaryota</taxon>
        <taxon>Fungi</taxon>
        <taxon>Dikarya</taxon>
        <taxon>Ascomycota</taxon>
        <taxon>Pezizomycotina</taxon>
        <taxon>Sordariomycetes</taxon>
        <taxon>Sordariomycetidae</taxon>
        <taxon>Diaporthales</taxon>
        <taxon>Diaporthaceae</taxon>
        <taxon>Diaporthe</taxon>
    </lineage>
</organism>
<dbReference type="InterPro" id="IPR036188">
    <property type="entry name" value="FAD/NAD-bd_sf"/>
</dbReference>
<feature type="transmembrane region" description="Helical" evidence="5">
    <location>
        <begin position="12"/>
        <end position="30"/>
    </location>
</feature>
<dbReference type="Gene3D" id="3.50.50.60">
    <property type="entry name" value="FAD/NAD(P)-binding domain"/>
    <property type="match status" value="1"/>
</dbReference>
<dbReference type="Proteomes" id="UP001583177">
    <property type="component" value="Unassembled WGS sequence"/>
</dbReference>
<keyword evidence="3" id="KW-0274">FAD</keyword>